<organism evidence="1 2">
    <name type="scientific">Caerostris extrusa</name>
    <name type="common">Bark spider</name>
    <name type="synonym">Caerostris bankana</name>
    <dbReference type="NCBI Taxonomy" id="172846"/>
    <lineage>
        <taxon>Eukaryota</taxon>
        <taxon>Metazoa</taxon>
        <taxon>Ecdysozoa</taxon>
        <taxon>Arthropoda</taxon>
        <taxon>Chelicerata</taxon>
        <taxon>Arachnida</taxon>
        <taxon>Araneae</taxon>
        <taxon>Araneomorphae</taxon>
        <taxon>Entelegynae</taxon>
        <taxon>Araneoidea</taxon>
        <taxon>Araneidae</taxon>
        <taxon>Caerostris</taxon>
    </lineage>
</organism>
<evidence type="ECO:0000313" key="2">
    <source>
        <dbReference type="Proteomes" id="UP001054945"/>
    </source>
</evidence>
<proteinExistence type="predicted"/>
<gene>
    <name evidence="1" type="ORF">CEXT_602591</name>
</gene>
<dbReference type="Proteomes" id="UP001054945">
    <property type="component" value="Unassembled WGS sequence"/>
</dbReference>
<dbReference type="EMBL" id="BPLR01000508">
    <property type="protein sequence ID" value="GIY95352.1"/>
    <property type="molecule type" value="Genomic_DNA"/>
</dbReference>
<protein>
    <submittedName>
        <fullName evidence="1">Uncharacterized protein</fullName>
    </submittedName>
</protein>
<name>A0AAV4XJT4_CAEEX</name>
<accession>A0AAV4XJT4</accession>
<reference evidence="1 2" key="1">
    <citation type="submission" date="2021-06" db="EMBL/GenBank/DDBJ databases">
        <title>Caerostris extrusa draft genome.</title>
        <authorList>
            <person name="Kono N."/>
            <person name="Arakawa K."/>
        </authorList>
    </citation>
    <scope>NUCLEOTIDE SEQUENCE [LARGE SCALE GENOMIC DNA]</scope>
</reference>
<keyword evidence="2" id="KW-1185">Reference proteome</keyword>
<dbReference type="AlphaFoldDB" id="A0AAV4XJT4"/>
<evidence type="ECO:0000313" key="1">
    <source>
        <dbReference type="EMBL" id="GIY95352.1"/>
    </source>
</evidence>
<comment type="caution">
    <text evidence="1">The sequence shown here is derived from an EMBL/GenBank/DDBJ whole genome shotgun (WGS) entry which is preliminary data.</text>
</comment>
<sequence length="94" mass="10712">MFPGGPPLVYWPGHIMFPSGPPSMYDKITRCSHVVLLPCSEQATICSQMVLLPSTEQAKNGPRWSSSHVLTGPHDVRLMSYVYQSFYYWLMYVL</sequence>